<accession>A0A498CWN0</accession>
<sequence length="189" mass="21157">MNDTLKRFESCLTGDFDNSAQIAAQQAAGKVTHPAARHVSRNVNGRVDHLPADPGGFFVLEESYYTQNGRTNAMPHLFFFSSDAPGRVKLDSYDLPKDLPRAELVNDNPALRFDYRGLSRSGTFTPLVYQEDERGVFYGRCVSRFSADTTLTLEEWIGPEVLLVTEILEKAGRVLVGVPSPIEYRRITK</sequence>
<dbReference type="InterPro" id="IPR038672">
    <property type="entry name" value="CpcT/CpeT_sf"/>
</dbReference>
<dbReference type="Gene3D" id="2.40.128.590">
    <property type="entry name" value="CpcT/CpeT domain"/>
    <property type="match status" value="1"/>
</dbReference>
<dbReference type="EMBL" id="RCHT01000028">
    <property type="protein sequence ID" value="RLL08743.1"/>
    <property type="molecule type" value="Genomic_DNA"/>
</dbReference>
<dbReference type="AlphaFoldDB" id="A0A498CWN0"/>
<organism evidence="1 2">
    <name type="scientific">Anaerotruncus massiliensis</name>
    <name type="common">ex Liu et al. 2021</name>
    <dbReference type="NCBI Taxonomy" id="2321404"/>
    <lineage>
        <taxon>Bacteria</taxon>
        <taxon>Bacillati</taxon>
        <taxon>Bacillota</taxon>
        <taxon>Clostridia</taxon>
        <taxon>Eubacteriales</taxon>
        <taxon>Oscillospiraceae</taxon>
        <taxon>Anaerotruncus</taxon>
    </lineage>
</organism>
<dbReference type="Proteomes" id="UP000276301">
    <property type="component" value="Unassembled WGS sequence"/>
</dbReference>
<evidence type="ECO:0000313" key="1">
    <source>
        <dbReference type="EMBL" id="RLL08743.1"/>
    </source>
</evidence>
<gene>
    <name evidence="1" type="ORF">D4A47_11645</name>
</gene>
<protein>
    <submittedName>
        <fullName evidence="1">Uncharacterized protein</fullName>
    </submittedName>
</protein>
<dbReference type="RefSeq" id="WP_121587397.1">
    <property type="nucleotide sequence ID" value="NZ_RCHT01000028.1"/>
</dbReference>
<proteinExistence type="predicted"/>
<keyword evidence="2" id="KW-1185">Reference proteome</keyword>
<reference evidence="1 2" key="1">
    <citation type="submission" date="2018-10" db="EMBL/GenBank/DDBJ databases">
        <title>Anaerotruncus faecis sp. nov., isolated from human feces.</title>
        <authorList>
            <person name="Wang Y.-J."/>
        </authorList>
    </citation>
    <scope>NUCLEOTIDE SEQUENCE [LARGE SCALE GENOMIC DNA]</scope>
    <source>
        <strain evidence="1 2">22A2-44</strain>
    </source>
</reference>
<evidence type="ECO:0000313" key="2">
    <source>
        <dbReference type="Proteomes" id="UP000276301"/>
    </source>
</evidence>
<name>A0A498CWN0_9FIRM</name>
<comment type="caution">
    <text evidence="1">The sequence shown here is derived from an EMBL/GenBank/DDBJ whole genome shotgun (WGS) entry which is preliminary data.</text>
</comment>